<feature type="transmembrane region" description="Helical" evidence="15">
    <location>
        <begin position="886"/>
        <end position="905"/>
    </location>
</feature>
<comment type="subcellular location">
    <subcellularLocation>
        <location evidence="1">Apical cell membrane</location>
    </subcellularLocation>
    <subcellularLocation>
        <location evidence="2">Basolateral cell membrane</location>
        <topology evidence="2">Multi-pass membrane protein</topology>
    </subcellularLocation>
</comment>
<feature type="region of interest" description="Disordered" evidence="14">
    <location>
        <begin position="256"/>
        <end position="288"/>
    </location>
</feature>
<proteinExistence type="inferred from homology"/>
<evidence type="ECO:0000256" key="1">
    <source>
        <dbReference type="ARBA" id="ARBA00004221"/>
    </source>
</evidence>
<sequence length="1063" mass="119826">MDITDQGAQMEPLLPTEQSSQENKDVRTDEEAVVDRGGTRSMLNTNFEKEELEGHRTLYIGVHVPLGRRSHRRHRHHGHRHRKRSKERDSTTEDGRESPSHIDTPAQRVQFLLGTEDGDEEHMPHALFTELDEICLREGEDAEWRETARWLKFEEDVEDGGERWSKPYVATLSLHSLFELRSCIMNGTVMLDMRANSLEEIADMVLDQHEASGPLGQDARVKIREALLKQHHHQNHKKLANRIPIVRSFADIGKKQSEPHSMDKNGQTVSPQAQPTNNEGKQDVSRENSAVDFSKIDLHFMKKIPPGAEASNVLVGELEFLDRPVVAFIRLAPAVLLNGLAEVPITTRFLFILLGPMGKGPQYHEIGRSIATLMTDEIFHDVAYKAKDRNDLVAGIDEFLDQVTVLPPGEWDPSIRIEPPKNVPSQEKRKIPPVPNGVTDLGESEEHGGHGGPELQRTGKFFGGLILDVKRKAPHYLSDYTDAISLQCLASFLFLYCACMSPVITFGGLLGEATEGRVSAIESLFGASMTGIAYSLFAGQPLTILGSTGPVLVFEKILFKFCNSLVCYITRFTEEAFAALICIIFIYEALEKLIHLGVHYPINKNNDLQKLTQYSCACVEPRDPSNETLRIWEERNITASQVNWTMLEVKECELLHGEFEGTACGPHGPYIPDVLFWCVVLFFSTVFMSAFLKEFKTSRYFPTKVRAIISDFAVFITILTMVLVDYALGIPSPKLQVPNKFKPTRDDRGWLINPVGPNPWWTTIITFIPALLCTILIFMDQQITAVIINRKEHKLKKGCGYHLDLFMVGVMLGVCSVMGLPWFVAATVLSISHVNSLKLESECSAPGEQPKFLGIREQRFTGLMIFTLMGCSVFMTSVLKFIPMPVLYGVFLYMGASSLRGIQLFDRLRLFGMPAKHQPDFIYLRHVPLRKVHLFTIIQLSSCFCTHLLDFIFTKRELSWLDDLMPEWKKKKLEDAAIEEEHSIIAEEEGIVQVPLEGHYKSDPATVNISDEMSKGSFGGVWKSVSPSESIKKEPSAKSCSSGGEKRHKRRRHEKSLDRETSL</sequence>
<dbReference type="GO" id="GO:0051453">
    <property type="term" value="P:regulation of intracellular pH"/>
    <property type="evidence" value="ECO:0007669"/>
    <property type="project" value="TreeGrafter"/>
</dbReference>
<evidence type="ECO:0000256" key="15">
    <source>
        <dbReference type="SAM" id="Phobius"/>
    </source>
</evidence>
<feature type="transmembrane region" description="Helical" evidence="15">
    <location>
        <begin position="800"/>
        <end position="824"/>
    </location>
</feature>
<feature type="transmembrane region" description="Helical" evidence="15">
    <location>
        <begin position="712"/>
        <end position="730"/>
    </location>
</feature>
<dbReference type="Gene3D" id="1.10.287.570">
    <property type="entry name" value="Helical hairpin bin"/>
    <property type="match status" value="1"/>
</dbReference>
<feature type="domain" description="Bicarbonate transporter-like transmembrane" evidence="16">
    <location>
        <begin position="564"/>
        <end position="942"/>
    </location>
</feature>
<evidence type="ECO:0000256" key="12">
    <source>
        <dbReference type="ARBA" id="ARBA00023180"/>
    </source>
</evidence>
<reference evidence="18" key="1">
    <citation type="submission" date="2021-04" db="EMBL/GenBank/DDBJ databases">
        <authorList>
            <consortium name="Wellcome Sanger Institute Data Sharing"/>
        </authorList>
    </citation>
    <scope>NUCLEOTIDE SEQUENCE [LARGE SCALE GENOMIC DNA]</scope>
</reference>
<dbReference type="PRINTS" id="PR01231">
    <property type="entry name" value="HCO3TRNSPORT"/>
</dbReference>
<keyword evidence="7 15" id="KW-1133">Transmembrane helix</keyword>
<dbReference type="Pfam" id="PF07565">
    <property type="entry name" value="Band_3_cyto"/>
    <property type="match status" value="1"/>
</dbReference>
<evidence type="ECO:0000313" key="18">
    <source>
        <dbReference type="Ensembl" id="ENSATEP00000062990.2"/>
    </source>
</evidence>
<feature type="compositionally biased region" description="Basic and acidic residues" evidence="14">
    <location>
        <begin position="86"/>
        <end position="100"/>
    </location>
</feature>
<evidence type="ECO:0000256" key="8">
    <source>
        <dbReference type="ARBA" id="ARBA00023053"/>
    </source>
</evidence>
<keyword evidence="4" id="KW-0813">Transport</keyword>
<keyword evidence="13" id="KW-0739">Sodium transport</keyword>
<evidence type="ECO:0000256" key="4">
    <source>
        <dbReference type="ARBA" id="ARBA00022448"/>
    </source>
</evidence>
<evidence type="ECO:0008006" key="20">
    <source>
        <dbReference type="Google" id="ProtNLM"/>
    </source>
</evidence>
<organism evidence="18 19">
    <name type="scientific">Anabas testudineus</name>
    <name type="common">Climbing perch</name>
    <name type="synonym">Anthias testudineus</name>
    <dbReference type="NCBI Taxonomy" id="64144"/>
    <lineage>
        <taxon>Eukaryota</taxon>
        <taxon>Metazoa</taxon>
        <taxon>Chordata</taxon>
        <taxon>Craniata</taxon>
        <taxon>Vertebrata</taxon>
        <taxon>Euteleostomi</taxon>
        <taxon>Actinopterygii</taxon>
        <taxon>Neopterygii</taxon>
        <taxon>Teleostei</taxon>
        <taxon>Neoteleostei</taxon>
        <taxon>Acanthomorphata</taxon>
        <taxon>Anabantaria</taxon>
        <taxon>Anabantiformes</taxon>
        <taxon>Anabantoidei</taxon>
        <taxon>Anabantidae</taxon>
        <taxon>Anabas</taxon>
    </lineage>
</organism>
<evidence type="ECO:0000259" key="16">
    <source>
        <dbReference type="Pfam" id="PF00955"/>
    </source>
</evidence>
<feature type="region of interest" description="Disordered" evidence="14">
    <location>
        <begin position="63"/>
        <end position="106"/>
    </location>
</feature>
<dbReference type="AlphaFoldDB" id="A0A7N6BFH4"/>
<feature type="compositionally biased region" description="Polar residues" evidence="14">
    <location>
        <begin position="264"/>
        <end position="279"/>
    </location>
</feature>
<evidence type="ECO:0000256" key="13">
    <source>
        <dbReference type="ARBA" id="ARBA00023201"/>
    </source>
</evidence>
<dbReference type="PANTHER" id="PTHR11453">
    <property type="entry name" value="ANION EXCHANGE PROTEIN"/>
    <property type="match status" value="1"/>
</dbReference>
<evidence type="ECO:0000256" key="11">
    <source>
        <dbReference type="ARBA" id="ARBA00023157"/>
    </source>
</evidence>
<dbReference type="Proteomes" id="UP000265040">
    <property type="component" value="Chromosome 2"/>
</dbReference>
<keyword evidence="11" id="KW-1015">Disulfide bond</keyword>
<feature type="domain" description="Band 3 cytoplasmic" evidence="17">
    <location>
        <begin position="125"/>
        <end position="413"/>
    </location>
</feature>
<dbReference type="InterPro" id="IPR003020">
    <property type="entry name" value="HCO3_transpt_euk"/>
</dbReference>
<dbReference type="InterPro" id="IPR016152">
    <property type="entry name" value="PTrfase/Anion_transptr"/>
</dbReference>
<dbReference type="PRINTS" id="PR01232">
    <property type="entry name" value="NAHCO3TRSPRT"/>
</dbReference>
<dbReference type="GO" id="GO:0008509">
    <property type="term" value="F:monoatomic anion transmembrane transporter activity"/>
    <property type="evidence" value="ECO:0007669"/>
    <property type="project" value="InterPro"/>
</dbReference>
<dbReference type="GO" id="GO:0016324">
    <property type="term" value="C:apical plasma membrane"/>
    <property type="evidence" value="ECO:0007669"/>
    <property type="project" value="UniProtKB-SubCell"/>
</dbReference>
<keyword evidence="5" id="KW-1003">Cell membrane</keyword>
<feature type="region of interest" description="Disordered" evidence="14">
    <location>
        <begin position="1012"/>
        <end position="1063"/>
    </location>
</feature>
<evidence type="ECO:0000256" key="9">
    <source>
        <dbReference type="ARBA" id="ARBA00023065"/>
    </source>
</evidence>
<evidence type="ECO:0000259" key="17">
    <source>
        <dbReference type="Pfam" id="PF07565"/>
    </source>
</evidence>
<keyword evidence="9" id="KW-0406">Ion transport</keyword>
<evidence type="ECO:0000256" key="3">
    <source>
        <dbReference type="ARBA" id="ARBA00010993"/>
    </source>
</evidence>
<dbReference type="FunFam" id="1.10.287.570:FF:000001">
    <property type="entry name" value="Anion exchange protein"/>
    <property type="match status" value="1"/>
</dbReference>
<feature type="region of interest" description="Disordered" evidence="14">
    <location>
        <begin position="414"/>
        <end position="455"/>
    </location>
</feature>
<reference evidence="18" key="2">
    <citation type="submission" date="2025-08" db="UniProtKB">
        <authorList>
            <consortium name="Ensembl"/>
        </authorList>
    </citation>
    <scope>IDENTIFICATION</scope>
</reference>
<feature type="compositionally biased region" description="Basic residues" evidence="14">
    <location>
        <begin position="66"/>
        <end position="85"/>
    </location>
</feature>
<evidence type="ECO:0000256" key="2">
    <source>
        <dbReference type="ARBA" id="ARBA00004554"/>
    </source>
</evidence>
<evidence type="ECO:0000256" key="10">
    <source>
        <dbReference type="ARBA" id="ARBA00023136"/>
    </source>
</evidence>
<dbReference type="Gene3D" id="3.40.930.10">
    <property type="entry name" value="Mannitol-specific EII, Chain A"/>
    <property type="match status" value="1"/>
</dbReference>
<dbReference type="GO" id="GO:0016323">
    <property type="term" value="C:basolateral plasma membrane"/>
    <property type="evidence" value="ECO:0007669"/>
    <property type="project" value="UniProtKB-SubCell"/>
</dbReference>
<reference evidence="18" key="3">
    <citation type="submission" date="2025-09" db="UniProtKB">
        <authorList>
            <consortium name="Ensembl"/>
        </authorList>
    </citation>
    <scope>IDENTIFICATION</scope>
</reference>
<dbReference type="GeneTree" id="ENSGT00940000156972"/>
<dbReference type="FunFam" id="3.40.930.10:FF:000001">
    <property type="entry name" value="Anion exchange protein"/>
    <property type="match status" value="1"/>
</dbReference>
<dbReference type="Ensembl" id="ENSATET00000062831.2">
    <property type="protein sequence ID" value="ENSATEP00000062990.2"/>
    <property type="gene ID" value="ENSATEG00000008417.3"/>
</dbReference>
<feature type="transmembrane region" description="Helical" evidence="15">
    <location>
        <begin position="860"/>
        <end position="879"/>
    </location>
</feature>
<dbReference type="Pfam" id="PF00955">
    <property type="entry name" value="HCO3_cotransp"/>
    <property type="match status" value="1"/>
</dbReference>
<protein>
    <recommendedName>
        <fullName evidence="20">Anion exchange protein</fullName>
    </recommendedName>
</protein>
<feature type="transmembrane region" description="Helical" evidence="15">
    <location>
        <begin position="760"/>
        <end position="779"/>
    </location>
</feature>
<dbReference type="InterPro" id="IPR003024">
    <property type="entry name" value="Na/HCO3_transpt"/>
</dbReference>
<evidence type="ECO:0000256" key="6">
    <source>
        <dbReference type="ARBA" id="ARBA00022692"/>
    </source>
</evidence>
<name>A0A7N6BFH4_ANATE</name>
<keyword evidence="6 15" id="KW-0812">Transmembrane</keyword>
<keyword evidence="12" id="KW-0325">Glycoprotein</keyword>
<keyword evidence="8" id="KW-0915">Sodium</keyword>
<feature type="region of interest" description="Disordered" evidence="14">
    <location>
        <begin position="1"/>
        <end position="40"/>
    </location>
</feature>
<comment type="similarity">
    <text evidence="3">Belongs to the anion exchanger (TC 2.A.31) family.</text>
</comment>
<dbReference type="GO" id="GO:0005452">
    <property type="term" value="F:solute:inorganic anion antiporter activity"/>
    <property type="evidence" value="ECO:0007669"/>
    <property type="project" value="InterPro"/>
</dbReference>
<feature type="compositionally biased region" description="Basic and acidic residues" evidence="14">
    <location>
        <begin position="22"/>
        <end position="38"/>
    </location>
</feature>
<feature type="transmembrane region" description="Helical" evidence="15">
    <location>
        <begin position="674"/>
        <end position="692"/>
    </location>
</feature>
<evidence type="ECO:0000313" key="19">
    <source>
        <dbReference type="Proteomes" id="UP000265040"/>
    </source>
</evidence>
<evidence type="ECO:0000256" key="14">
    <source>
        <dbReference type="SAM" id="MobiDB-lite"/>
    </source>
</evidence>
<evidence type="ECO:0000256" key="5">
    <source>
        <dbReference type="ARBA" id="ARBA00022475"/>
    </source>
</evidence>
<dbReference type="PANTHER" id="PTHR11453:SF113">
    <property type="entry name" value="ANION EXCHANGE PROTEIN"/>
    <property type="match status" value="1"/>
</dbReference>
<keyword evidence="19" id="KW-1185">Reference proteome</keyword>
<dbReference type="GO" id="GO:0008510">
    <property type="term" value="F:sodium:bicarbonate symporter activity"/>
    <property type="evidence" value="ECO:0007669"/>
    <property type="project" value="TreeGrafter"/>
</dbReference>
<dbReference type="InterPro" id="IPR013769">
    <property type="entry name" value="Band3_cytoplasmic_dom"/>
</dbReference>
<accession>A0A7N6BFH4</accession>
<dbReference type="InterPro" id="IPR011531">
    <property type="entry name" value="HCO3_transpt-like_TM_dom"/>
</dbReference>
<evidence type="ECO:0000256" key="7">
    <source>
        <dbReference type="ARBA" id="ARBA00022989"/>
    </source>
</evidence>
<keyword evidence="10 15" id="KW-0472">Membrane</keyword>
<dbReference type="SUPFAM" id="SSF55804">
    <property type="entry name" value="Phoshotransferase/anion transport protein"/>
    <property type="match status" value="1"/>
</dbReference>